<dbReference type="InterPro" id="IPR029044">
    <property type="entry name" value="Nucleotide-diphossugar_trans"/>
</dbReference>
<dbReference type="InterPro" id="IPR001173">
    <property type="entry name" value="Glyco_trans_2-like"/>
</dbReference>
<gene>
    <name evidence="2" type="ORF">EDC64_108138</name>
</gene>
<accession>A0A4R3LTU0</accession>
<feature type="domain" description="Glycosyltransferase 2-like" evidence="1">
    <location>
        <begin position="9"/>
        <end position="142"/>
    </location>
</feature>
<keyword evidence="3" id="KW-1185">Reference proteome</keyword>
<dbReference type="PANTHER" id="PTHR43685:SF2">
    <property type="entry name" value="GLYCOSYLTRANSFERASE 2-LIKE DOMAIN-CONTAINING PROTEIN"/>
    <property type="match status" value="1"/>
</dbReference>
<protein>
    <submittedName>
        <fullName evidence="2">Glycosyl transferase family 2</fullName>
    </submittedName>
</protein>
<evidence type="ECO:0000259" key="1">
    <source>
        <dbReference type="Pfam" id="PF00535"/>
    </source>
</evidence>
<dbReference type="Pfam" id="PF00535">
    <property type="entry name" value="Glycos_transf_2"/>
    <property type="match status" value="1"/>
</dbReference>
<dbReference type="RefSeq" id="WP_132032294.1">
    <property type="nucleotide sequence ID" value="NZ_SMAI01000008.1"/>
</dbReference>
<dbReference type="PANTHER" id="PTHR43685">
    <property type="entry name" value="GLYCOSYLTRANSFERASE"/>
    <property type="match status" value="1"/>
</dbReference>
<evidence type="ECO:0000313" key="3">
    <source>
        <dbReference type="Proteomes" id="UP000294664"/>
    </source>
</evidence>
<name>A0A4R3LTU0_9HYPH</name>
<reference evidence="2 3" key="1">
    <citation type="submission" date="2019-03" db="EMBL/GenBank/DDBJ databases">
        <title>Genomic Encyclopedia of Type Strains, Phase IV (KMG-IV): sequencing the most valuable type-strain genomes for metagenomic binning, comparative biology and taxonomic classification.</title>
        <authorList>
            <person name="Goeker M."/>
        </authorList>
    </citation>
    <scope>NUCLEOTIDE SEQUENCE [LARGE SCALE GENOMIC DNA]</scope>
    <source>
        <strain evidence="2 3">DSM 9035</strain>
    </source>
</reference>
<sequence length="330" mass="37103">MVIAESDISILIPTYRYRDKVVRAVDSALASGAGEIIVLDDHGRDGTIERLAAYSDPRLIVRENDRNLGLWENHLAALHMARRPWIKFIQADDYLLPGGLAAFAAAVDEGVSIVFGCPLYKNEADGRMWEFYHTTRPHRLTSRHVQEACFYFGWLLGSPSQILLRRAAIMGDPAIWRSTMSADFVIGAITAAHGDTVILPPGTLVCESHGKQDSATETALLWLERTANSTAYLKARPEQGLRRLANGWVRMEAERAVRKLGRGILRREAPVADLIAAFAAIFKTMTPADLVQIWRDRRLLRAAMTFRRTRFVPFDLDRLIPELLERRSSP</sequence>
<keyword evidence="2" id="KW-0808">Transferase</keyword>
<dbReference type="Proteomes" id="UP000294664">
    <property type="component" value="Unassembled WGS sequence"/>
</dbReference>
<dbReference type="SUPFAM" id="SSF53448">
    <property type="entry name" value="Nucleotide-diphospho-sugar transferases"/>
    <property type="match status" value="1"/>
</dbReference>
<dbReference type="AlphaFoldDB" id="A0A4R3LTU0"/>
<comment type="caution">
    <text evidence="2">The sequence shown here is derived from an EMBL/GenBank/DDBJ whole genome shotgun (WGS) entry which is preliminary data.</text>
</comment>
<dbReference type="GO" id="GO:0016740">
    <property type="term" value="F:transferase activity"/>
    <property type="evidence" value="ECO:0007669"/>
    <property type="project" value="UniProtKB-KW"/>
</dbReference>
<dbReference type="InterPro" id="IPR050834">
    <property type="entry name" value="Glycosyltransf_2"/>
</dbReference>
<dbReference type="EMBL" id="SMAI01000008">
    <property type="protein sequence ID" value="TCT03972.1"/>
    <property type="molecule type" value="Genomic_DNA"/>
</dbReference>
<dbReference type="CDD" id="cd00761">
    <property type="entry name" value="Glyco_tranf_GTA_type"/>
    <property type="match status" value="1"/>
</dbReference>
<dbReference type="Gene3D" id="3.90.550.10">
    <property type="entry name" value="Spore Coat Polysaccharide Biosynthesis Protein SpsA, Chain A"/>
    <property type="match status" value="1"/>
</dbReference>
<evidence type="ECO:0000313" key="2">
    <source>
        <dbReference type="EMBL" id="TCT03972.1"/>
    </source>
</evidence>
<organism evidence="2 3">
    <name type="scientific">Aquabacter spiritensis</name>
    <dbReference type="NCBI Taxonomy" id="933073"/>
    <lineage>
        <taxon>Bacteria</taxon>
        <taxon>Pseudomonadati</taxon>
        <taxon>Pseudomonadota</taxon>
        <taxon>Alphaproteobacteria</taxon>
        <taxon>Hyphomicrobiales</taxon>
        <taxon>Xanthobacteraceae</taxon>
        <taxon>Aquabacter</taxon>
    </lineage>
</organism>
<dbReference type="OrthoDB" id="8097803at2"/>
<proteinExistence type="predicted"/>